<feature type="domain" description="RRM" evidence="2">
    <location>
        <begin position="1"/>
        <end position="77"/>
    </location>
</feature>
<dbReference type="InterPro" id="IPR000504">
    <property type="entry name" value="RRM_dom"/>
</dbReference>
<dbReference type="EMBL" id="ABEU02000010">
    <property type="protein sequence ID" value="PNR46123.1"/>
    <property type="molecule type" value="Genomic_DNA"/>
</dbReference>
<dbReference type="Gramene" id="Pp3c10_970V3.1">
    <property type="protein sequence ID" value="Pp3c10_970V3.1"/>
    <property type="gene ID" value="Pp3c10_970"/>
</dbReference>
<dbReference type="OrthoDB" id="1908804at2759"/>
<proteinExistence type="predicted"/>
<organism evidence="3">
    <name type="scientific">Physcomitrium patens</name>
    <name type="common">Spreading-leaved earth moss</name>
    <name type="synonym">Physcomitrella patens</name>
    <dbReference type="NCBI Taxonomy" id="3218"/>
    <lineage>
        <taxon>Eukaryota</taxon>
        <taxon>Viridiplantae</taxon>
        <taxon>Streptophyta</taxon>
        <taxon>Embryophyta</taxon>
        <taxon>Bryophyta</taxon>
        <taxon>Bryophytina</taxon>
        <taxon>Bryopsida</taxon>
        <taxon>Funariidae</taxon>
        <taxon>Funariales</taxon>
        <taxon>Funariaceae</taxon>
        <taxon>Physcomitrium</taxon>
    </lineage>
</organism>
<dbReference type="InterPro" id="IPR012677">
    <property type="entry name" value="Nucleotide-bd_a/b_plait_sf"/>
</dbReference>
<evidence type="ECO:0000313" key="4">
    <source>
        <dbReference type="EnsemblPlants" id="Pp3c10_970V3.1"/>
    </source>
</evidence>
<dbReference type="PROSITE" id="PS50102">
    <property type="entry name" value="RRM"/>
    <property type="match status" value="1"/>
</dbReference>
<dbReference type="SUPFAM" id="SSF54928">
    <property type="entry name" value="RNA-binding domain, RBD"/>
    <property type="match status" value="1"/>
</dbReference>
<dbReference type="Pfam" id="PF00076">
    <property type="entry name" value="RRM_1"/>
    <property type="match status" value="1"/>
</dbReference>
<reference evidence="3 5" key="2">
    <citation type="journal article" date="2018" name="Plant J.">
        <title>The Physcomitrella patens chromosome-scale assembly reveals moss genome structure and evolution.</title>
        <authorList>
            <person name="Lang D."/>
            <person name="Ullrich K.K."/>
            <person name="Murat F."/>
            <person name="Fuchs J."/>
            <person name="Jenkins J."/>
            <person name="Haas F.B."/>
            <person name="Piednoel M."/>
            <person name="Gundlach H."/>
            <person name="Van Bel M."/>
            <person name="Meyberg R."/>
            <person name="Vives C."/>
            <person name="Morata J."/>
            <person name="Symeonidi A."/>
            <person name="Hiss M."/>
            <person name="Muchero W."/>
            <person name="Kamisugi Y."/>
            <person name="Saleh O."/>
            <person name="Blanc G."/>
            <person name="Decker E.L."/>
            <person name="van Gessel N."/>
            <person name="Grimwood J."/>
            <person name="Hayes R.D."/>
            <person name="Graham S.W."/>
            <person name="Gunter L.E."/>
            <person name="McDaniel S.F."/>
            <person name="Hoernstein S.N.W."/>
            <person name="Larsson A."/>
            <person name="Li F.W."/>
            <person name="Perroud P.F."/>
            <person name="Phillips J."/>
            <person name="Ranjan P."/>
            <person name="Rokshar D.S."/>
            <person name="Rothfels C.J."/>
            <person name="Schneider L."/>
            <person name="Shu S."/>
            <person name="Stevenson D.W."/>
            <person name="Thummler F."/>
            <person name="Tillich M."/>
            <person name="Villarreal Aguilar J.C."/>
            <person name="Widiez T."/>
            <person name="Wong G.K."/>
            <person name="Wymore A."/>
            <person name="Zhang Y."/>
            <person name="Zimmer A.D."/>
            <person name="Quatrano R.S."/>
            <person name="Mayer K.F.X."/>
            <person name="Goodstein D."/>
            <person name="Casacuberta J.M."/>
            <person name="Vandepoele K."/>
            <person name="Reski R."/>
            <person name="Cuming A.C."/>
            <person name="Tuskan G.A."/>
            <person name="Maumus F."/>
            <person name="Salse J."/>
            <person name="Schmutz J."/>
            <person name="Rensing S.A."/>
        </authorList>
    </citation>
    <scope>NUCLEOTIDE SEQUENCE [LARGE SCALE GENOMIC DNA]</scope>
    <source>
        <strain evidence="4 5">cv. Gransden 2004</strain>
    </source>
</reference>
<dbReference type="GO" id="GO:0005739">
    <property type="term" value="C:mitochondrion"/>
    <property type="evidence" value="ECO:0000318"/>
    <property type="project" value="GO_Central"/>
</dbReference>
<dbReference type="EnsemblPlants" id="Pp3c10_970V3.1">
    <property type="protein sequence ID" value="Pp3c10_970V3.1"/>
    <property type="gene ID" value="Pp3c10_970"/>
</dbReference>
<evidence type="ECO:0000256" key="1">
    <source>
        <dbReference type="PROSITE-ProRule" id="PRU00176"/>
    </source>
</evidence>
<dbReference type="AlphaFoldDB" id="A0A2K1JX58"/>
<keyword evidence="1" id="KW-0694">RNA-binding</keyword>
<keyword evidence="5" id="KW-1185">Reference proteome</keyword>
<evidence type="ECO:0000259" key="2">
    <source>
        <dbReference type="PROSITE" id="PS50102"/>
    </source>
</evidence>
<name>A0A2K1JX58_PHYPA</name>
<dbReference type="GO" id="GO:0003729">
    <property type="term" value="F:mRNA binding"/>
    <property type="evidence" value="ECO:0000318"/>
    <property type="project" value="GO_Central"/>
</dbReference>
<reference evidence="4" key="3">
    <citation type="submission" date="2020-12" db="UniProtKB">
        <authorList>
            <consortium name="EnsemblPlants"/>
        </authorList>
    </citation>
    <scope>IDENTIFICATION</scope>
</reference>
<dbReference type="STRING" id="3218.A0A2K1JX58"/>
<sequence length="184" mass="20799">MYNFRGRLGFLHLAEQLTGLFMKFGGVHSAKIKENNCYGFVTFEKRECAEAALSAGKQPDGIELLNGKQVYISWALGSLPEWKKGIGGRRHACTEKPVGGIANVTPFFHQVSHETAYYNLFERFFKSVRRNDQWPCTVVTNGNNVQNVNNLFMLYSSISQSNYQTNLVSHKAKVQLVVELNCIQ</sequence>
<dbReference type="Gramene" id="Pp3c10_970V3.2">
    <property type="protein sequence ID" value="Pp3c10_970V3.2"/>
    <property type="gene ID" value="Pp3c10_970"/>
</dbReference>
<dbReference type="InterPro" id="IPR035979">
    <property type="entry name" value="RBD_domain_sf"/>
</dbReference>
<dbReference type="CDD" id="cd00590">
    <property type="entry name" value="RRM_SF"/>
    <property type="match status" value="1"/>
</dbReference>
<accession>A0A2K1JX58</accession>
<gene>
    <name evidence="4" type="primary">LOC112287948</name>
    <name evidence="3" type="ORF">PHYPA_013242</name>
</gene>
<dbReference type="GeneID" id="112287948"/>
<reference evidence="3 5" key="1">
    <citation type="journal article" date="2008" name="Science">
        <title>The Physcomitrella genome reveals evolutionary insights into the conquest of land by plants.</title>
        <authorList>
            <person name="Rensing S."/>
            <person name="Lang D."/>
            <person name="Zimmer A."/>
            <person name="Terry A."/>
            <person name="Salamov A."/>
            <person name="Shapiro H."/>
            <person name="Nishiyama T."/>
            <person name="Perroud P.-F."/>
            <person name="Lindquist E."/>
            <person name="Kamisugi Y."/>
            <person name="Tanahashi T."/>
            <person name="Sakakibara K."/>
            <person name="Fujita T."/>
            <person name="Oishi K."/>
            <person name="Shin-I T."/>
            <person name="Kuroki Y."/>
            <person name="Toyoda A."/>
            <person name="Suzuki Y."/>
            <person name="Hashimoto A."/>
            <person name="Yamaguchi K."/>
            <person name="Sugano A."/>
            <person name="Kohara Y."/>
            <person name="Fujiyama A."/>
            <person name="Anterola A."/>
            <person name="Aoki S."/>
            <person name="Ashton N."/>
            <person name="Barbazuk W.B."/>
            <person name="Barker E."/>
            <person name="Bennetzen J."/>
            <person name="Bezanilla M."/>
            <person name="Blankenship R."/>
            <person name="Cho S.H."/>
            <person name="Dutcher S."/>
            <person name="Estelle M."/>
            <person name="Fawcett J.A."/>
            <person name="Gundlach H."/>
            <person name="Hanada K."/>
            <person name="Heyl A."/>
            <person name="Hicks K.A."/>
            <person name="Hugh J."/>
            <person name="Lohr M."/>
            <person name="Mayer K."/>
            <person name="Melkozernov A."/>
            <person name="Murata T."/>
            <person name="Nelson D."/>
            <person name="Pils B."/>
            <person name="Prigge M."/>
            <person name="Reiss B."/>
            <person name="Renner T."/>
            <person name="Rombauts S."/>
            <person name="Rushton P."/>
            <person name="Sanderfoot A."/>
            <person name="Schween G."/>
            <person name="Shiu S.-H."/>
            <person name="Stueber K."/>
            <person name="Theodoulou F.L."/>
            <person name="Tu H."/>
            <person name="Van de Peer Y."/>
            <person name="Verrier P.J."/>
            <person name="Waters E."/>
            <person name="Wood A."/>
            <person name="Yang L."/>
            <person name="Cove D."/>
            <person name="Cuming A."/>
            <person name="Hasebe M."/>
            <person name="Lucas S."/>
            <person name="Mishler D.B."/>
            <person name="Reski R."/>
            <person name="Grigoriev I."/>
            <person name="Quatrano R.S."/>
            <person name="Boore J.L."/>
        </authorList>
    </citation>
    <scope>NUCLEOTIDE SEQUENCE [LARGE SCALE GENOMIC DNA]</scope>
    <source>
        <strain evidence="4 5">cv. Gransden 2004</strain>
    </source>
</reference>
<protein>
    <recommendedName>
        <fullName evidence="2">RRM domain-containing protein</fullName>
    </recommendedName>
</protein>
<dbReference type="EnsemblPlants" id="Pp3c10_970V3.2">
    <property type="protein sequence ID" value="Pp3c10_970V3.2"/>
    <property type="gene ID" value="Pp3c10_970"/>
</dbReference>
<evidence type="ECO:0000313" key="3">
    <source>
        <dbReference type="EMBL" id="PNR46123.1"/>
    </source>
</evidence>
<evidence type="ECO:0000313" key="5">
    <source>
        <dbReference type="Proteomes" id="UP000006727"/>
    </source>
</evidence>
<dbReference type="Gene3D" id="3.30.70.330">
    <property type="match status" value="1"/>
</dbReference>
<dbReference type="RefSeq" id="XP_024387379.1">
    <property type="nucleotide sequence ID" value="XM_024531611.2"/>
</dbReference>
<dbReference type="Proteomes" id="UP000006727">
    <property type="component" value="Chromosome 10"/>
</dbReference>